<proteinExistence type="predicted"/>
<evidence type="ECO:0000313" key="3">
    <source>
        <dbReference type="Proteomes" id="UP001500212"/>
    </source>
</evidence>
<evidence type="ECO:0000256" key="1">
    <source>
        <dbReference type="SAM" id="MobiDB-lite"/>
    </source>
</evidence>
<comment type="caution">
    <text evidence="2">The sequence shown here is derived from an EMBL/GenBank/DDBJ whole genome shotgun (WGS) entry which is preliminary data.</text>
</comment>
<reference evidence="3" key="1">
    <citation type="journal article" date="2019" name="Int. J. Syst. Evol. Microbiol.">
        <title>The Global Catalogue of Microorganisms (GCM) 10K type strain sequencing project: providing services to taxonomists for standard genome sequencing and annotation.</title>
        <authorList>
            <consortium name="The Broad Institute Genomics Platform"/>
            <consortium name="The Broad Institute Genome Sequencing Center for Infectious Disease"/>
            <person name="Wu L."/>
            <person name="Ma J."/>
        </authorList>
    </citation>
    <scope>NUCLEOTIDE SEQUENCE [LARGE SCALE GENOMIC DNA]</scope>
    <source>
        <strain evidence="3">JCM 17938</strain>
    </source>
</reference>
<dbReference type="EMBL" id="BAABHJ010000005">
    <property type="protein sequence ID" value="GAA4604645.1"/>
    <property type="molecule type" value="Genomic_DNA"/>
</dbReference>
<dbReference type="Proteomes" id="UP001500212">
    <property type="component" value="Unassembled WGS sequence"/>
</dbReference>
<feature type="region of interest" description="Disordered" evidence="1">
    <location>
        <begin position="13"/>
        <end position="53"/>
    </location>
</feature>
<dbReference type="Gene3D" id="2.60.40.2880">
    <property type="entry name" value="MmpS1-5, C-terminal soluble domain"/>
    <property type="match status" value="1"/>
</dbReference>
<feature type="compositionally biased region" description="Polar residues" evidence="1">
    <location>
        <begin position="28"/>
        <end position="40"/>
    </location>
</feature>
<protein>
    <submittedName>
        <fullName evidence="2">Uncharacterized protein</fullName>
    </submittedName>
</protein>
<keyword evidence="3" id="KW-1185">Reference proteome</keyword>
<sequence length="136" mass="13623">MCTVAGMLASATACGGGSKGDDAKTASAKPTDTADTGTGKTSEEPTSKPAGGTHAVVLEVLGTGELPGILYNAKTSGNATNVKLPWKKTDEVPAGHLLAVLASSGSEKVTCSITVDGKVVVKKTGTVAQCRYTLKK</sequence>
<dbReference type="InterPro" id="IPR038468">
    <property type="entry name" value="MmpS_C"/>
</dbReference>
<accession>A0ABP8TCU0</accession>
<evidence type="ECO:0000313" key="2">
    <source>
        <dbReference type="EMBL" id="GAA4604645.1"/>
    </source>
</evidence>
<gene>
    <name evidence="2" type="ORF">GCM10023195_15800</name>
</gene>
<organism evidence="2 3">
    <name type="scientific">Actinoallomurus liliacearum</name>
    <dbReference type="NCBI Taxonomy" id="1080073"/>
    <lineage>
        <taxon>Bacteria</taxon>
        <taxon>Bacillati</taxon>
        <taxon>Actinomycetota</taxon>
        <taxon>Actinomycetes</taxon>
        <taxon>Streptosporangiales</taxon>
        <taxon>Thermomonosporaceae</taxon>
        <taxon>Actinoallomurus</taxon>
    </lineage>
</organism>
<name>A0ABP8TCU0_9ACTN</name>